<accession>A0AAV9SQ31</accession>
<evidence type="ECO:0000256" key="1">
    <source>
        <dbReference type="SAM" id="MobiDB-lite"/>
    </source>
</evidence>
<comment type="caution">
    <text evidence="2">The sequence shown here is derived from an EMBL/GenBank/DDBJ whole genome shotgun (WGS) entry which is preliminary data.</text>
</comment>
<evidence type="ECO:0000313" key="3">
    <source>
        <dbReference type="Proteomes" id="UP001311232"/>
    </source>
</evidence>
<dbReference type="Proteomes" id="UP001311232">
    <property type="component" value="Unassembled WGS sequence"/>
</dbReference>
<organism evidence="2 3">
    <name type="scientific">Crenichthys baileyi</name>
    <name type="common">White River springfish</name>
    <dbReference type="NCBI Taxonomy" id="28760"/>
    <lineage>
        <taxon>Eukaryota</taxon>
        <taxon>Metazoa</taxon>
        <taxon>Chordata</taxon>
        <taxon>Craniata</taxon>
        <taxon>Vertebrata</taxon>
        <taxon>Euteleostomi</taxon>
        <taxon>Actinopterygii</taxon>
        <taxon>Neopterygii</taxon>
        <taxon>Teleostei</taxon>
        <taxon>Neoteleostei</taxon>
        <taxon>Acanthomorphata</taxon>
        <taxon>Ovalentaria</taxon>
        <taxon>Atherinomorphae</taxon>
        <taxon>Cyprinodontiformes</taxon>
        <taxon>Goodeidae</taxon>
        <taxon>Crenichthys</taxon>
    </lineage>
</organism>
<name>A0AAV9SQ31_9TELE</name>
<protein>
    <submittedName>
        <fullName evidence="2">Uncharacterized protein</fullName>
    </submittedName>
</protein>
<evidence type="ECO:0000313" key="2">
    <source>
        <dbReference type="EMBL" id="KAK5623415.1"/>
    </source>
</evidence>
<sequence>MLRKRCPGRRSLKKRPHSTSGYEAVGGGRSIGRTKLHVTGDAVSSFSQLMSERKRRAQHLLLWSAGTRLSDLRLDVSSLQVPTLQCYFCCKVQAVNVSLPLPFGLRNSDTNET</sequence>
<reference evidence="2 3" key="1">
    <citation type="submission" date="2021-06" db="EMBL/GenBank/DDBJ databases">
        <authorList>
            <person name="Palmer J.M."/>
        </authorList>
    </citation>
    <scope>NUCLEOTIDE SEQUENCE [LARGE SCALE GENOMIC DNA]</scope>
    <source>
        <strain evidence="2 3">MEX-2019</strain>
        <tissue evidence="2">Muscle</tissue>
    </source>
</reference>
<feature type="region of interest" description="Disordered" evidence="1">
    <location>
        <begin position="1"/>
        <end position="29"/>
    </location>
</feature>
<keyword evidence="3" id="KW-1185">Reference proteome</keyword>
<dbReference type="AlphaFoldDB" id="A0AAV9SQ31"/>
<gene>
    <name evidence="2" type="ORF">CRENBAI_014559</name>
</gene>
<feature type="compositionally biased region" description="Basic residues" evidence="1">
    <location>
        <begin position="1"/>
        <end position="17"/>
    </location>
</feature>
<dbReference type="EMBL" id="JAHHUM010000030">
    <property type="protein sequence ID" value="KAK5623415.1"/>
    <property type="molecule type" value="Genomic_DNA"/>
</dbReference>
<proteinExistence type="predicted"/>